<feature type="transmembrane region" description="Helical" evidence="1">
    <location>
        <begin position="12"/>
        <end position="33"/>
    </location>
</feature>
<organism evidence="3 4">
    <name type="scientific">Mycena rosella</name>
    <name type="common">Pink bonnet</name>
    <name type="synonym">Agaricus rosellus</name>
    <dbReference type="NCBI Taxonomy" id="1033263"/>
    <lineage>
        <taxon>Eukaryota</taxon>
        <taxon>Fungi</taxon>
        <taxon>Dikarya</taxon>
        <taxon>Basidiomycota</taxon>
        <taxon>Agaricomycotina</taxon>
        <taxon>Agaricomycetes</taxon>
        <taxon>Agaricomycetidae</taxon>
        <taxon>Agaricales</taxon>
        <taxon>Marasmiineae</taxon>
        <taxon>Mycenaceae</taxon>
        <taxon>Mycena</taxon>
    </lineage>
</organism>
<dbReference type="Pfam" id="PF20152">
    <property type="entry name" value="DUF6534"/>
    <property type="match status" value="1"/>
</dbReference>
<evidence type="ECO:0000313" key="3">
    <source>
        <dbReference type="EMBL" id="KAJ7700844.1"/>
    </source>
</evidence>
<sequence length="310" mass="34668">MPSIVQLTLPMFIGTLLNWLLFGTLLVQIHIYFSAFPNDPKLSKLLVILVLVLEVIETFSSAHDMINTFALGWGNMEALDDVGWAWFSVPVMGSIVASVGQLFFARRIQIIGRNPFVTGLVIITSVAQLVAGVWTGVVICRAGKFSLLQKDNLIATATWLSATSLCDLIIVFSTVYYLMKSRQPEFWRTNPVINRIITITVETGLLCALFAIFDLYLFATYKGTNYHLALCIELSKVYCNSMLAIMNSRARMCHTPPTEINHSVNLTDMLFNNSGTVVSSMPFQVELGRSANDSIDRGDEHKDYDDYVDR</sequence>
<dbReference type="AlphaFoldDB" id="A0AAD7DWV8"/>
<proteinExistence type="predicted"/>
<feature type="transmembrane region" description="Helical" evidence="1">
    <location>
        <begin position="45"/>
        <end position="63"/>
    </location>
</feature>
<keyword evidence="1" id="KW-0472">Membrane</keyword>
<accession>A0AAD7DWV8</accession>
<keyword evidence="4" id="KW-1185">Reference proteome</keyword>
<feature type="transmembrane region" description="Helical" evidence="1">
    <location>
        <begin position="199"/>
        <end position="219"/>
    </location>
</feature>
<feature type="transmembrane region" description="Helical" evidence="1">
    <location>
        <begin position="83"/>
        <end position="104"/>
    </location>
</feature>
<feature type="transmembrane region" description="Helical" evidence="1">
    <location>
        <begin position="116"/>
        <end position="139"/>
    </location>
</feature>
<dbReference type="Proteomes" id="UP001221757">
    <property type="component" value="Unassembled WGS sequence"/>
</dbReference>
<gene>
    <name evidence="3" type="ORF">B0H17DRAFT_213260</name>
</gene>
<feature type="domain" description="DUF6534" evidence="2">
    <location>
        <begin position="164"/>
        <end position="250"/>
    </location>
</feature>
<dbReference type="PANTHER" id="PTHR40465:SF1">
    <property type="entry name" value="DUF6534 DOMAIN-CONTAINING PROTEIN"/>
    <property type="match status" value="1"/>
</dbReference>
<dbReference type="EMBL" id="JARKIE010000019">
    <property type="protein sequence ID" value="KAJ7700844.1"/>
    <property type="molecule type" value="Genomic_DNA"/>
</dbReference>
<evidence type="ECO:0000259" key="2">
    <source>
        <dbReference type="Pfam" id="PF20152"/>
    </source>
</evidence>
<keyword evidence="1" id="KW-1133">Transmembrane helix</keyword>
<feature type="transmembrane region" description="Helical" evidence="1">
    <location>
        <begin position="159"/>
        <end position="178"/>
    </location>
</feature>
<reference evidence="3" key="1">
    <citation type="submission" date="2023-03" db="EMBL/GenBank/DDBJ databases">
        <title>Massive genome expansion in bonnet fungi (Mycena s.s.) driven by repeated elements and novel gene families across ecological guilds.</title>
        <authorList>
            <consortium name="Lawrence Berkeley National Laboratory"/>
            <person name="Harder C.B."/>
            <person name="Miyauchi S."/>
            <person name="Viragh M."/>
            <person name="Kuo A."/>
            <person name="Thoen E."/>
            <person name="Andreopoulos B."/>
            <person name="Lu D."/>
            <person name="Skrede I."/>
            <person name="Drula E."/>
            <person name="Henrissat B."/>
            <person name="Morin E."/>
            <person name="Kohler A."/>
            <person name="Barry K."/>
            <person name="LaButti K."/>
            <person name="Morin E."/>
            <person name="Salamov A."/>
            <person name="Lipzen A."/>
            <person name="Mereny Z."/>
            <person name="Hegedus B."/>
            <person name="Baldrian P."/>
            <person name="Stursova M."/>
            <person name="Weitz H."/>
            <person name="Taylor A."/>
            <person name="Grigoriev I.V."/>
            <person name="Nagy L.G."/>
            <person name="Martin F."/>
            <person name="Kauserud H."/>
        </authorList>
    </citation>
    <scope>NUCLEOTIDE SEQUENCE</scope>
    <source>
        <strain evidence="3">CBHHK067</strain>
    </source>
</reference>
<name>A0AAD7DWV8_MYCRO</name>
<protein>
    <recommendedName>
        <fullName evidence="2">DUF6534 domain-containing protein</fullName>
    </recommendedName>
</protein>
<dbReference type="PANTHER" id="PTHR40465">
    <property type="entry name" value="CHROMOSOME 1, WHOLE GENOME SHOTGUN SEQUENCE"/>
    <property type="match status" value="1"/>
</dbReference>
<keyword evidence="1" id="KW-0812">Transmembrane</keyword>
<comment type="caution">
    <text evidence="3">The sequence shown here is derived from an EMBL/GenBank/DDBJ whole genome shotgun (WGS) entry which is preliminary data.</text>
</comment>
<evidence type="ECO:0000256" key="1">
    <source>
        <dbReference type="SAM" id="Phobius"/>
    </source>
</evidence>
<dbReference type="InterPro" id="IPR045339">
    <property type="entry name" value="DUF6534"/>
</dbReference>
<evidence type="ECO:0000313" key="4">
    <source>
        <dbReference type="Proteomes" id="UP001221757"/>
    </source>
</evidence>